<comment type="caution">
    <text evidence="1">The sequence shown here is derived from an EMBL/GenBank/DDBJ whole genome shotgun (WGS) entry which is preliminary data.</text>
</comment>
<keyword evidence="2" id="KW-1185">Reference proteome</keyword>
<dbReference type="EMBL" id="CM039436">
    <property type="protein sequence ID" value="KAI4315314.1"/>
    <property type="molecule type" value="Genomic_DNA"/>
</dbReference>
<organism evidence="1 2">
    <name type="scientific">Bauhinia variegata</name>
    <name type="common">Purple orchid tree</name>
    <name type="synonym">Phanera variegata</name>
    <dbReference type="NCBI Taxonomy" id="167791"/>
    <lineage>
        <taxon>Eukaryota</taxon>
        <taxon>Viridiplantae</taxon>
        <taxon>Streptophyta</taxon>
        <taxon>Embryophyta</taxon>
        <taxon>Tracheophyta</taxon>
        <taxon>Spermatophyta</taxon>
        <taxon>Magnoliopsida</taxon>
        <taxon>eudicotyledons</taxon>
        <taxon>Gunneridae</taxon>
        <taxon>Pentapetalae</taxon>
        <taxon>rosids</taxon>
        <taxon>fabids</taxon>
        <taxon>Fabales</taxon>
        <taxon>Fabaceae</taxon>
        <taxon>Cercidoideae</taxon>
        <taxon>Cercideae</taxon>
        <taxon>Bauhiniinae</taxon>
        <taxon>Bauhinia</taxon>
    </lineage>
</organism>
<protein>
    <submittedName>
        <fullName evidence="1">Uncharacterized protein</fullName>
    </submittedName>
</protein>
<proteinExistence type="predicted"/>
<gene>
    <name evidence="1" type="ORF">L6164_028138</name>
</gene>
<sequence>MSQRSLRRQVPANGSRKSKASPRWRSPLRSSKKSKPRKILKRCSSAPALFWNSFDFEGDDDQTWSTQGTLFRPQTFSDAFASSPALSFSPQSYEGYKKEAKVVINVTVEGSPGPVRAMVKLGSSVGDTIKLVADKYCEEGRTPKLDSNASSSFQLHHSYFSLQSLDKSERIGDVGSRSFYLRKSNGNGATESNVAALPPPSLLPTFIARKIIRRARKIWNIMVCSQ</sequence>
<accession>A0ACB9LWH6</accession>
<reference evidence="1 2" key="1">
    <citation type="journal article" date="2022" name="DNA Res.">
        <title>Chromosomal-level genome assembly of the orchid tree Bauhinia variegata (Leguminosae; Cercidoideae) supports the allotetraploid origin hypothesis of Bauhinia.</title>
        <authorList>
            <person name="Zhong Y."/>
            <person name="Chen Y."/>
            <person name="Zheng D."/>
            <person name="Pang J."/>
            <person name="Liu Y."/>
            <person name="Luo S."/>
            <person name="Meng S."/>
            <person name="Qian L."/>
            <person name="Wei D."/>
            <person name="Dai S."/>
            <person name="Zhou R."/>
        </authorList>
    </citation>
    <scope>NUCLEOTIDE SEQUENCE [LARGE SCALE GENOMIC DNA]</scope>
    <source>
        <strain evidence="1">BV-YZ2020</strain>
    </source>
</reference>
<evidence type="ECO:0000313" key="1">
    <source>
        <dbReference type="EMBL" id="KAI4315314.1"/>
    </source>
</evidence>
<name>A0ACB9LWH6_BAUVA</name>
<dbReference type="Proteomes" id="UP000828941">
    <property type="component" value="Chromosome 11"/>
</dbReference>
<evidence type="ECO:0000313" key="2">
    <source>
        <dbReference type="Proteomes" id="UP000828941"/>
    </source>
</evidence>